<feature type="transmembrane region" description="Helical" evidence="9">
    <location>
        <begin position="55"/>
        <end position="73"/>
    </location>
</feature>
<dbReference type="AlphaFoldDB" id="A0A975F5T1"/>
<evidence type="ECO:0000313" key="12">
    <source>
        <dbReference type="Proteomes" id="UP000671908"/>
    </source>
</evidence>
<dbReference type="GO" id="GO:0015740">
    <property type="term" value="P:C4-dicarboxylate transport"/>
    <property type="evidence" value="ECO:0007669"/>
    <property type="project" value="TreeGrafter"/>
</dbReference>
<evidence type="ECO:0000256" key="6">
    <source>
        <dbReference type="ARBA" id="ARBA00022989"/>
    </source>
</evidence>
<dbReference type="EMBL" id="CP054142">
    <property type="protein sequence ID" value="QTQ14828.1"/>
    <property type="molecule type" value="Genomic_DNA"/>
</dbReference>
<evidence type="ECO:0000256" key="7">
    <source>
        <dbReference type="ARBA" id="ARBA00023136"/>
    </source>
</evidence>
<keyword evidence="4" id="KW-0997">Cell inner membrane</keyword>
<keyword evidence="7 9" id="KW-0472">Membrane</keyword>
<accession>A0A975F5T1</accession>
<name>A0A975F5T1_9SPIR</name>
<dbReference type="KEGG" id="tpav:HRQ91_10335"/>
<keyword evidence="2" id="KW-0813">Transport</keyword>
<feature type="domain" description="Tripartite ATP-independent periplasmic transporters DctQ component" evidence="10">
    <location>
        <begin position="31"/>
        <end position="154"/>
    </location>
</feature>
<evidence type="ECO:0000256" key="9">
    <source>
        <dbReference type="SAM" id="Phobius"/>
    </source>
</evidence>
<dbReference type="PANTHER" id="PTHR35011:SF11">
    <property type="entry name" value="TRAP TRANSPORTER SMALL PERMEASE PROTEIN"/>
    <property type="match status" value="1"/>
</dbReference>
<dbReference type="PANTHER" id="PTHR35011">
    <property type="entry name" value="2,3-DIKETO-L-GULONATE TRAP TRANSPORTER SMALL PERMEASE PROTEIN YIAM"/>
    <property type="match status" value="1"/>
</dbReference>
<evidence type="ECO:0000313" key="11">
    <source>
        <dbReference type="EMBL" id="QTQ14828.1"/>
    </source>
</evidence>
<dbReference type="RefSeq" id="WP_210119468.1">
    <property type="nucleotide sequence ID" value="NZ_CP054142.1"/>
</dbReference>
<organism evidence="11 12">
    <name type="scientific">Treponema parvum</name>
    <dbReference type="NCBI Taxonomy" id="138851"/>
    <lineage>
        <taxon>Bacteria</taxon>
        <taxon>Pseudomonadati</taxon>
        <taxon>Spirochaetota</taxon>
        <taxon>Spirochaetia</taxon>
        <taxon>Spirochaetales</taxon>
        <taxon>Treponemataceae</taxon>
        <taxon>Treponema</taxon>
    </lineage>
</organism>
<dbReference type="GO" id="GO:0022857">
    <property type="term" value="F:transmembrane transporter activity"/>
    <property type="evidence" value="ECO:0007669"/>
    <property type="project" value="TreeGrafter"/>
</dbReference>
<dbReference type="Proteomes" id="UP000671908">
    <property type="component" value="Chromosome"/>
</dbReference>
<evidence type="ECO:0000256" key="4">
    <source>
        <dbReference type="ARBA" id="ARBA00022519"/>
    </source>
</evidence>
<evidence type="ECO:0000256" key="2">
    <source>
        <dbReference type="ARBA" id="ARBA00022448"/>
    </source>
</evidence>
<gene>
    <name evidence="11" type="ORF">HRQ91_10335</name>
</gene>
<evidence type="ECO:0000256" key="8">
    <source>
        <dbReference type="ARBA" id="ARBA00038436"/>
    </source>
</evidence>
<feature type="transmembrane region" description="Helical" evidence="9">
    <location>
        <begin position="21"/>
        <end position="43"/>
    </location>
</feature>
<evidence type="ECO:0000256" key="5">
    <source>
        <dbReference type="ARBA" id="ARBA00022692"/>
    </source>
</evidence>
<dbReference type="InterPro" id="IPR007387">
    <property type="entry name" value="TRAP_DctQ"/>
</dbReference>
<evidence type="ECO:0000259" key="10">
    <source>
        <dbReference type="Pfam" id="PF04290"/>
    </source>
</evidence>
<dbReference type="InterPro" id="IPR055348">
    <property type="entry name" value="DctQ"/>
</dbReference>
<comment type="similarity">
    <text evidence="8">Belongs to the TRAP transporter small permease family.</text>
</comment>
<dbReference type="Pfam" id="PF04290">
    <property type="entry name" value="DctQ"/>
    <property type="match status" value="1"/>
</dbReference>
<keyword evidence="6 9" id="KW-1133">Transmembrane helix</keyword>
<keyword evidence="12" id="KW-1185">Reference proteome</keyword>
<reference evidence="11 12" key="1">
    <citation type="journal article" date="2021" name="Microbiol. Resour. Announc.">
        <title>Complete Genome Sequences of Three Human Oral Treponema parvum Isolates.</title>
        <authorList>
            <person name="Zeng H."/>
            <person name="Watt R.M."/>
        </authorList>
    </citation>
    <scope>NUCLEOTIDE SEQUENCE [LARGE SCALE GENOMIC DNA]</scope>
    <source>
        <strain evidence="11 12">ATCC 700770</strain>
    </source>
</reference>
<evidence type="ECO:0000256" key="3">
    <source>
        <dbReference type="ARBA" id="ARBA00022475"/>
    </source>
</evidence>
<keyword evidence="5 9" id="KW-0812">Transmembrane</keyword>
<evidence type="ECO:0000256" key="1">
    <source>
        <dbReference type="ARBA" id="ARBA00004429"/>
    </source>
</evidence>
<proteinExistence type="inferred from homology"/>
<dbReference type="GO" id="GO:0005886">
    <property type="term" value="C:plasma membrane"/>
    <property type="evidence" value="ECO:0007669"/>
    <property type="project" value="UniProtKB-SubCell"/>
</dbReference>
<keyword evidence="3" id="KW-1003">Cell membrane</keyword>
<feature type="transmembrane region" description="Helical" evidence="9">
    <location>
        <begin position="132"/>
        <end position="154"/>
    </location>
</feature>
<sequence>MKKQCGKKCKIVRAILSNLDFMVASLALTVLIILTFLGVIMRYVLGSPFTWLEEVQLFCMVWIVFAAAGGAFRTKNHVAIEMVVELFPLKLQKATEFFIDAVVVAVLLYLFYQSIGFVSLFVRSGRSTSMLGIPYTIVYGIAPVSCIVMLWNYFRVKYRSKESMERSQEGEEK</sequence>
<protein>
    <submittedName>
        <fullName evidence="11">TRAP transporter small permease</fullName>
    </submittedName>
</protein>
<comment type="subcellular location">
    <subcellularLocation>
        <location evidence="1">Cell inner membrane</location>
        <topology evidence="1">Multi-pass membrane protein</topology>
    </subcellularLocation>
</comment>
<feature type="transmembrane region" description="Helical" evidence="9">
    <location>
        <begin position="94"/>
        <end position="112"/>
    </location>
</feature>